<evidence type="ECO:0000313" key="1">
    <source>
        <dbReference type="EMBL" id="GMA97066.1"/>
    </source>
</evidence>
<dbReference type="EMBL" id="BSVB01000001">
    <property type="protein sequence ID" value="GMA97066.1"/>
    <property type="molecule type" value="Genomic_DNA"/>
</dbReference>
<dbReference type="InterPro" id="IPR027417">
    <property type="entry name" value="P-loop_NTPase"/>
</dbReference>
<comment type="caution">
    <text evidence="1">The sequence shown here is derived from an EMBL/GenBank/DDBJ whole genome shotgun (WGS) entry which is preliminary data.</text>
</comment>
<dbReference type="SUPFAM" id="SSF48452">
    <property type="entry name" value="TPR-like"/>
    <property type="match status" value="1"/>
</dbReference>
<dbReference type="SUPFAM" id="SSF52540">
    <property type="entry name" value="P-loop containing nucleoside triphosphate hydrolases"/>
    <property type="match status" value="1"/>
</dbReference>
<gene>
    <name evidence="1" type="ORF">GCM10025881_38900</name>
</gene>
<dbReference type="Gene3D" id="3.40.50.300">
    <property type="entry name" value="P-loop containing nucleotide triphosphate hydrolases"/>
    <property type="match status" value="1"/>
</dbReference>
<name>A0ABQ6KBV4_9MICO</name>
<dbReference type="InterPro" id="IPR011990">
    <property type="entry name" value="TPR-like_helical_dom_sf"/>
</dbReference>
<keyword evidence="2" id="KW-1185">Reference proteome</keyword>
<protein>
    <recommendedName>
        <fullName evidence="3">ATPase</fullName>
    </recommendedName>
</protein>
<dbReference type="RefSeq" id="WP_284255516.1">
    <property type="nucleotide sequence ID" value="NZ_BSVB01000001.1"/>
</dbReference>
<organism evidence="1 2">
    <name type="scientific">Pseudolysinimonas kribbensis</name>
    <dbReference type="NCBI Taxonomy" id="433641"/>
    <lineage>
        <taxon>Bacteria</taxon>
        <taxon>Bacillati</taxon>
        <taxon>Actinomycetota</taxon>
        <taxon>Actinomycetes</taxon>
        <taxon>Micrococcales</taxon>
        <taxon>Microbacteriaceae</taxon>
        <taxon>Pseudolysinimonas</taxon>
    </lineage>
</organism>
<sequence length="690" mass="71714">MLGLGGVGKSRLVLRAAHAAADAVPGGRYWVSLGDLPSADLVAVAVARAVGADEGPDPIGAATAVLAPAGAALLVLDGCENVVDGLAETVAALAEANPELRVLATSRRPLDLPAERKVELAPFELPAGDAAFARSAAVQLLADRLAARGQALALDTRNAAAVRALCERCGGVALALELAAAQLGSMAVADLLDGLPTVSRGAEDVVHSLLAQSYQSLDERESALFRAWGAVDGSLSLGMATALVADGTAPGRVARLLAELADGGLLGVDRSGPRWRYRQDDQVRAFARERLDETEGPGDVLAGLARAVRALLPEDARTPPGGFRESVTDASDALRTVLEAAASGRLDRSVGLELAFRLHRYWTVVGLAEGRYWLARLLDGAGDDRWAPLATFAAGYLAYWAGDTAAAGDLLETAAERLRGVEDSFAARALVFAAGIADDEDRPQAALRDIRAAIELADTTDDANLQVTAAMGVASILAERGDADAIGFTDRALTICREKASRDQLLATLATASMIAWQVGDLDAARRWIAEGEPLLREEARIARVVLAVAAAGVAMAEARLEQAARLVERAVADGEELGVERELPLAHALRARIALVRGRPADAVAPTLAALDTADRLAYRYPLAIGLETAALQCDDETAGILLATAAVIRAEGDRPAPHSLAVPAVLGEAIDPAAAADLARSVLTRVTR</sequence>
<dbReference type="PANTHER" id="PTHR47691">
    <property type="entry name" value="REGULATOR-RELATED"/>
    <property type="match status" value="1"/>
</dbReference>
<proteinExistence type="predicted"/>
<evidence type="ECO:0008006" key="3">
    <source>
        <dbReference type="Google" id="ProtNLM"/>
    </source>
</evidence>
<dbReference type="PANTHER" id="PTHR47691:SF3">
    <property type="entry name" value="HTH-TYPE TRANSCRIPTIONAL REGULATOR RV0890C-RELATED"/>
    <property type="match status" value="1"/>
</dbReference>
<evidence type="ECO:0000313" key="2">
    <source>
        <dbReference type="Proteomes" id="UP001157034"/>
    </source>
</evidence>
<dbReference type="Gene3D" id="1.25.40.10">
    <property type="entry name" value="Tetratricopeptide repeat domain"/>
    <property type="match status" value="1"/>
</dbReference>
<accession>A0ABQ6KBV4</accession>
<dbReference type="Proteomes" id="UP001157034">
    <property type="component" value="Unassembled WGS sequence"/>
</dbReference>
<reference evidence="2" key="1">
    <citation type="journal article" date="2019" name="Int. J. Syst. Evol. Microbiol.">
        <title>The Global Catalogue of Microorganisms (GCM) 10K type strain sequencing project: providing services to taxonomists for standard genome sequencing and annotation.</title>
        <authorList>
            <consortium name="The Broad Institute Genomics Platform"/>
            <consortium name="The Broad Institute Genome Sequencing Center for Infectious Disease"/>
            <person name="Wu L."/>
            <person name="Ma J."/>
        </authorList>
    </citation>
    <scope>NUCLEOTIDE SEQUENCE [LARGE SCALE GENOMIC DNA]</scope>
    <source>
        <strain evidence="2">NBRC 108894</strain>
    </source>
</reference>